<dbReference type="InterPro" id="IPR027785">
    <property type="entry name" value="UvrD-like_helicase_C"/>
</dbReference>
<dbReference type="Pfam" id="PF13538">
    <property type="entry name" value="UvrD_C_2"/>
    <property type="match status" value="1"/>
</dbReference>
<dbReference type="GO" id="GO:0043139">
    <property type="term" value="F:5'-3' DNA helicase activity"/>
    <property type="evidence" value="ECO:0007669"/>
    <property type="project" value="UniProtKB-UniRule"/>
</dbReference>
<keyword evidence="9 11" id="KW-0234">DNA repair</keyword>
<evidence type="ECO:0000313" key="15">
    <source>
        <dbReference type="Proteomes" id="UP000031327"/>
    </source>
</evidence>
<name>A0A0C1QDF8_9GAMM</name>
<dbReference type="GO" id="GO:0017116">
    <property type="term" value="F:single-stranded DNA helicase activity"/>
    <property type="evidence" value="ECO:0007669"/>
    <property type="project" value="TreeGrafter"/>
</dbReference>
<keyword evidence="6 11" id="KW-0269">Exonuclease</keyword>
<evidence type="ECO:0000256" key="1">
    <source>
        <dbReference type="ARBA" id="ARBA00022722"/>
    </source>
</evidence>
<dbReference type="Pfam" id="PF13245">
    <property type="entry name" value="AAA_19"/>
    <property type="match status" value="1"/>
</dbReference>
<protein>
    <recommendedName>
        <fullName evidence="11">RecBCD enzyme subunit RecD</fullName>
        <ecNumber evidence="11">5.6.2.3</ecNumber>
    </recommendedName>
    <alternativeName>
        <fullName evidence="11">DNA 5'-3' helicase subunit RecD</fullName>
    </alternativeName>
    <alternativeName>
        <fullName evidence="11">Exonuclease V subunit RecD</fullName>
        <shortName evidence="11">ExoV subunit RecD</shortName>
    </alternativeName>
    <alternativeName>
        <fullName evidence="11">Helicase/nuclease RecBCD subunit RecD</fullName>
    </alternativeName>
</protein>
<dbReference type="InterPro" id="IPR027417">
    <property type="entry name" value="P-loop_NTPase"/>
</dbReference>
<dbReference type="CDD" id="cd18809">
    <property type="entry name" value="SF1_C_RecD"/>
    <property type="match status" value="1"/>
</dbReference>
<dbReference type="GO" id="GO:0000724">
    <property type="term" value="P:double-strand break repair via homologous recombination"/>
    <property type="evidence" value="ECO:0007669"/>
    <property type="project" value="UniProtKB-UniRule"/>
</dbReference>
<evidence type="ECO:0000256" key="4">
    <source>
        <dbReference type="ARBA" id="ARBA00022801"/>
    </source>
</evidence>
<keyword evidence="3 11" id="KW-0227">DNA damage</keyword>
<dbReference type="PANTHER" id="PTHR43788:SF6">
    <property type="entry name" value="DNA HELICASE B"/>
    <property type="match status" value="1"/>
</dbReference>
<evidence type="ECO:0000256" key="6">
    <source>
        <dbReference type="ARBA" id="ARBA00022839"/>
    </source>
</evidence>
<evidence type="ECO:0000259" key="12">
    <source>
        <dbReference type="Pfam" id="PF13538"/>
    </source>
</evidence>
<comment type="function">
    <text evidence="11">A helicase/nuclease that prepares dsDNA breaks (DSB) for recombinational DNA repair. Binds to DSBs and unwinds DNA via a highly rapid and processive ATP-dependent bidirectional helicase activity. Unwinds dsDNA until it encounters a Chi (crossover hotspot instigator) sequence from the 3' direction. Cuts ssDNA a few nucleotides 3' to the Chi site. The properties and activities of the enzyme are changed at Chi. The Chi-altered holoenzyme produces a long 3'-ssDNA overhang and facilitates RecA-binding to the ssDNA for homologous DNA recombination and repair. Holoenzyme degrades any linearized DNA that is unable to undergo homologous recombination. In the holoenzyme this subunit has ssDNA-dependent ATPase and 5'-3' helicase activity. When added to pre-assembled RecBC greatly stimulates nuclease activity and augments holoenzyme processivity. Negatively regulates the RecA-loading ability of RecBCD.</text>
</comment>
<dbReference type="CDD" id="cd17933">
    <property type="entry name" value="DEXSc_RecD-like"/>
    <property type="match status" value="1"/>
</dbReference>
<comment type="subunit">
    <text evidence="11">Heterotrimer of RecB, RecC and RecD. All subunits contribute to DNA-binding.</text>
</comment>
<dbReference type="EC" id="5.6.2.3" evidence="11"/>
<feature type="binding site" evidence="11">
    <location>
        <begin position="188"/>
        <end position="195"/>
    </location>
    <ligand>
        <name>ATP</name>
        <dbReference type="ChEBI" id="CHEBI:30616"/>
    </ligand>
</feature>
<dbReference type="InterPro" id="IPR006344">
    <property type="entry name" value="RecD"/>
</dbReference>
<evidence type="ECO:0000256" key="10">
    <source>
        <dbReference type="ARBA" id="ARBA00023235"/>
    </source>
</evidence>
<proteinExistence type="inferred from homology"/>
<keyword evidence="7 11" id="KW-0067">ATP-binding</keyword>
<dbReference type="OrthoDB" id="9803432at2"/>
<dbReference type="AlphaFoldDB" id="A0A0C1QDF8"/>
<dbReference type="GO" id="GO:0009338">
    <property type="term" value="C:exodeoxyribonuclease V complex"/>
    <property type="evidence" value="ECO:0007669"/>
    <property type="project" value="InterPro"/>
</dbReference>
<evidence type="ECO:0000256" key="9">
    <source>
        <dbReference type="ARBA" id="ARBA00023204"/>
    </source>
</evidence>
<comment type="similarity">
    <text evidence="11">Belongs to the RecD family.</text>
</comment>
<organism evidence="14 15">
    <name type="scientific">Pseudoalteromonas luteoviolacea</name>
    <dbReference type="NCBI Taxonomy" id="43657"/>
    <lineage>
        <taxon>Bacteria</taxon>
        <taxon>Pseudomonadati</taxon>
        <taxon>Pseudomonadota</taxon>
        <taxon>Gammaproteobacteria</taxon>
        <taxon>Alteromonadales</taxon>
        <taxon>Pseudoalteromonadaceae</taxon>
        <taxon>Pseudoalteromonas</taxon>
    </lineage>
</organism>
<evidence type="ECO:0000313" key="14">
    <source>
        <dbReference type="EMBL" id="KID58641.1"/>
    </source>
</evidence>
<dbReference type="GO" id="GO:0016887">
    <property type="term" value="F:ATP hydrolysis activity"/>
    <property type="evidence" value="ECO:0007669"/>
    <property type="project" value="RHEA"/>
</dbReference>
<keyword evidence="10 11" id="KW-0413">Isomerase</keyword>
<keyword evidence="1 11" id="KW-0540">Nuclease</keyword>
<dbReference type="NCBIfam" id="TIGR01447">
    <property type="entry name" value="recD"/>
    <property type="match status" value="1"/>
</dbReference>
<evidence type="ECO:0000256" key="3">
    <source>
        <dbReference type="ARBA" id="ARBA00022763"/>
    </source>
</evidence>
<evidence type="ECO:0000256" key="7">
    <source>
        <dbReference type="ARBA" id="ARBA00022840"/>
    </source>
</evidence>
<keyword evidence="2 11" id="KW-0547">Nucleotide-binding</keyword>
<keyword evidence="5 11" id="KW-0347">Helicase</keyword>
<feature type="domain" description="UvrD-like helicase C-terminal" evidence="12">
    <location>
        <begin position="552"/>
        <end position="598"/>
    </location>
</feature>
<dbReference type="Gene3D" id="1.10.10.1020">
    <property type="entry name" value="RecBCD complex, subunit RecD, N-terminal domain"/>
    <property type="match status" value="1"/>
</dbReference>
<evidence type="ECO:0000256" key="8">
    <source>
        <dbReference type="ARBA" id="ARBA00023125"/>
    </source>
</evidence>
<dbReference type="Gene3D" id="3.40.50.300">
    <property type="entry name" value="P-loop containing nucleotide triphosphate hydrolases"/>
    <property type="match status" value="3"/>
</dbReference>
<dbReference type="SUPFAM" id="SSF52540">
    <property type="entry name" value="P-loop containing nucleoside triphosphate hydrolases"/>
    <property type="match status" value="1"/>
</dbReference>
<dbReference type="Pfam" id="PF21185">
    <property type="entry name" value="RecD_N"/>
    <property type="match status" value="1"/>
</dbReference>
<dbReference type="GO" id="GO:0003677">
    <property type="term" value="F:DNA binding"/>
    <property type="evidence" value="ECO:0007669"/>
    <property type="project" value="UniProtKB-UniRule"/>
</dbReference>
<feature type="domain" description="RecBCD enzyme subunit RecD N-terminal" evidence="13">
    <location>
        <begin position="24"/>
        <end position="122"/>
    </location>
</feature>
<evidence type="ECO:0000256" key="11">
    <source>
        <dbReference type="HAMAP-Rule" id="MF_01487"/>
    </source>
</evidence>
<dbReference type="GO" id="GO:0005524">
    <property type="term" value="F:ATP binding"/>
    <property type="evidence" value="ECO:0007669"/>
    <property type="project" value="UniProtKB-UniRule"/>
</dbReference>
<dbReference type="RefSeq" id="WP_039607812.1">
    <property type="nucleotide sequence ID" value="NZ_JWIC01000003.1"/>
</dbReference>
<dbReference type="EMBL" id="JWIC01000003">
    <property type="protein sequence ID" value="KID58641.1"/>
    <property type="molecule type" value="Genomic_DNA"/>
</dbReference>
<reference evidence="14 15" key="1">
    <citation type="submission" date="2014-12" db="EMBL/GenBank/DDBJ databases">
        <title>Draft Genome Sequence of Pseudoalteromonas luteoviolacea HI1.</title>
        <authorList>
            <person name="Asahina A.Y."/>
            <person name="Hadfield M.G."/>
        </authorList>
    </citation>
    <scope>NUCLEOTIDE SEQUENCE [LARGE SCALE GENOMIC DNA]</scope>
    <source>
        <strain evidence="14 15">HI1</strain>
    </source>
</reference>
<keyword evidence="4 11" id="KW-0378">Hydrolase</keyword>
<keyword evidence="8 11" id="KW-0238">DNA-binding</keyword>
<dbReference type="GO" id="GO:0008854">
    <property type="term" value="F:exodeoxyribonuclease V activity"/>
    <property type="evidence" value="ECO:0007669"/>
    <property type="project" value="InterPro"/>
</dbReference>
<gene>
    <name evidence="11" type="primary">recD</name>
    <name evidence="14" type="ORF">JF50_01865</name>
</gene>
<comment type="miscellaneous">
    <text evidence="11">In the RecBCD complex, RecB has a slow 3'-5' helicase, an exonuclease activity and loads RecA onto ssDNA, RecD has a fast 5'-3' helicase activity, while RecC stimulates the ATPase and processivity of the RecB helicase and contributes to recognition of the Chi site.</text>
</comment>
<evidence type="ECO:0000256" key="5">
    <source>
        <dbReference type="ARBA" id="ARBA00022806"/>
    </source>
</evidence>
<dbReference type="InterPro" id="IPR050534">
    <property type="entry name" value="Coronavir_polyprotein_1ab"/>
</dbReference>
<evidence type="ECO:0000256" key="2">
    <source>
        <dbReference type="ARBA" id="ARBA00022741"/>
    </source>
</evidence>
<accession>A0A0C1QDF8</accession>
<sequence length="629" mass="70013">MSQISLDFMPHNFDDTAFLEVLLEQRKVRSVDIALAKLLCDGQFNDVFYLILLLLKAEQSQNSCLILGQIDWFNPFELNVEQIEQHIELTPFKDKAKALDSLTSHPAVGENKPITVFNEQLYLARLAGYEAFLAERFTALAHRDIDLDFTQLTKLLDMYFPAHADDAIDWQKVACAIAASSAFCVITGGPGTGKTTTVTKLLAVLQSLYAKAPLNIKLVAPTGKAAARLSESIIGAKGRLNLAPELANLIPEHAQTIHRLLGVIPNSNKYKHHDKNPLHLDLLIVDEASMVDLSLMCKLVAALPEGARLYLLGDKDQLASVDTGCILNDLCADLKLGHNPTYSPSRAAFLNQVCFGGEQKLSGSSGKFQLQDVMAFLQQSHRFKSDSGIGQLAGAVNNNDHNHLDWVIRQGFSELSLYGLSNETYLQMIERAANAYSHYLKAIHAGGSAEQIHKLFANYQLLAAVREGPYGVNELNKRIEHKLAQHKLIRPYSRYYSGMPLMITQNDYQLKLFNGDIGIILPDSSGQLFATFMDEQGNLRSINPARLPSHDLVYVMTIHKSQGSEFNYTAMILPPIQRARQGINRQLVYTGITRAKNHFELICQPQVLRLAMNKTVGRSSGLRFRLLKD</sequence>
<dbReference type="Proteomes" id="UP000031327">
    <property type="component" value="Unassembled WGS sequence"/>
</dbReference>
<comment type="caution">
    <text evidence="14">The sequence shown here is derived from an EMBL/GenBank/DDBJ whole genome shotgun (WGS) entry which is preliminary data.</text>
</comment>
<dbReference type="InterPro" id="IPR049550">
    <property type="entry name" value="RecD_N"/>
</dbReference>
<comment type="catalytic activity">
    <reaction evidence="11">
        <text>ATP + H2O = ADP + phosphate + H(+)</text>
        <dbReference type="Rhea" id="RHEA:13065"/>
        <dbReference type="ChEBI" id="CHEBI:15377"/>
        <dbReference type="ChEBI" id="CHEBI:15378"/>
        <dbReference type="ChEBI" id="CHEBI:30616"/>
        <dbReference type="ChEBI" id="CHEBI:43474"/>
        <dbReference type="ChEBI" id="CHEBI:456216"/>
        <dbReference type="EC" id="5.6.2.3"/>
    </reaction>
</comment>
<dbReference type="InterPro" id="IPR041851">
    <property type="entry name" value="RecD_N_sf"/>
</dbReference>
<dbReference type="PANTHER" id="PTHR43788">
    <property type="entry name" value="DNA2/NAM7 HELICASE FAMILY MEMBER"/>
    <property type="match status" value="1"/>
</dbReference>
<dbReference type="HAMAP" id="MF_01487">
    <property type="entry name" value="RecD"/>
    <property type="match status" value="1"/>
</dbReference>
<evidence type="ECO:0000259" key="13">
    <source>
        <dbReference type="Pfam" id="PF21185"/>
    </source>
</evidence>